<proteinExistence type="predicted"/>
<dbReference type="EMBL" id="PCTD01000223">
    <property type="protein sequence ID" value="PIP63967.1"/>
    <property type="molecule type" value="Genomic_DNA"/>
</dbReference>
<feature type="non-terminal residue" evidence="1">
    <location>
        <position position="1"/>
    </location>
</feature>
<reference evidence="1 2" key="1">
    <citation type="submission" date="2017-09" db="EMBL/GenBank/DDBJ databases">
        <title>Depth-based differentiation of microbial function through sediment-hosted aquifers and enrichment of novel symbionts in the deep terrestrial subsurface.</title>
        <authorList>
            <person name="Probst A.J."/>
            <person name="Ladd B."/>
            <person name="Jarett J.K."/>
            <person name="Geller-Mcgrath D.E."/>
            <person name="Sieber C.M."/>
            <person name="Emerson J.B."/>
            <person name="Anantharaman K."/>
            <person name="Thomas B.C."/>
            <person name="Malmstrom R."/>
            <person name="Stieglmeier M."/>
            <person name="Klingl A."/>
            <person name="Woyke T."/>
            <person name="Ryan C.M."/>
            <person name="Banfield J.F."/>
        </authorList>
    </citation>
    <scope>NUCLEOTIDE SEQUENCE [LARGE SCALE GENOMIC DNA]</scope>
    <source>
        <strain evidence="1">CG22_combo_CG10-13_8_21_14_all_33_16</strain>
    </source>
</reference>
<dbReference type="Proteomes" id="UP000230802">
    <property type="component" value="Unassembled WGS sequence"/>
</dbReference>
<evidence type="ECO:0000313" key="1">
    <source>
        <dbReference type="EMBL" id="PIP63967.1"/>
    </source>
</evidence>
<evidence type="ECO:0000313" key="2">
    <source>
        <dbReference type="Proteomes" id="UP000230802"/>
    </source>
</evidence>
<gene>
    <name evidence="1" type="ORF">COW96_05175</name>
</gene>
<name>A0A2H0C231_9BACT</name>
<accession>A0A2H0C231</accession>
<evidence type="ECO:0008006" key="3">
    <source>
        <dbReference type="Google" id="ProtNLM"/>
    </source>
</evidence>
<feature type="non-terminal residue" evidence="1">
    <location>
        <position position="173"/>
    </location>
</feature>
<sequence>TIGTLLSNPSIHTRIGTWITSYNFNGLIDEVRIYNQTKSEAWIKATYETERDHLLAFGSEESNPAPNAPSALGPANYIDGSWGNDNTPTLQFTQSDPDSGDTVKYRIQIDDSSGFGSLVVDYTSALIAQGATSFTVGQATGTGTYTVGSESQTLSDSANYYWRVMSEDNSVAT</sequence>
<dbReference type="SUPFAM" id="SSF49899">
    <property type="entry name" value="Concanavalin A-like lectins/glucanases"/>
    <property type="match status" value="1"/>
</dbReference>
<dbReference type="Gene3D" id="2.60.120.200">
    <property type="match status" value="1"/>
</dbReference>
<dbReference type="InterPro" id="IPR013320">
    <property type="entry name" value="ConA-like_dom_sf"/>
</dbReference>
<organism evidence="1 2">
    <name type="scientific">Candidatus Roizmanbacteria bacterium CG22_combo_CG10-13_8_21_14_all_33_16</name>
    <dbReference type="NCBI Taxonomy" id="1974859"/>
    <lineage>
        <taxon>Bacteria</taxon>
        <taxon>Candidatus Roizmaniibacteriota</taxon>
    </lineage>
</organism>
<dbReference type="AlphaFoldDB" id="A0A2H0C231"/>
<comment type="caution">
    <text evidence="1">The sequence shown here is derived from an EMBL/GenBank/DDBJ whole genome shotgun (WGS) entry which is preliminary data.</text>
</comment>
<dbReference type="Gene3D" id="2.60.40.10">
    <property type="entry name" value="Immunoglobulins"/>
    <property type="match status" value="1"/>
</dbReference>
<protein>
    <recommendedName>
        <fullName evidence="3">LamG-like jellyroll fold domain-containing protein</fullName>
    </recommendedName>
</protein>
<dbReference type="InterPro" id="IPR013783">
    <property type="entry name" value="Ig-like_fold"/>
</dbReference>